<dbReference type="OrthoDB" id="9810952at2"/>
<feature type="transmembrane region" description="Helical" evidence="8">
    <location>
        <begin position="408"/>
        <end position="430"/>
    </location>
</feature>
<dbReference type="PANTHER" id="PTHR32024">
    <property type="entry name" value="TRK SYSTEM POTASSIUM UPTAKE PROTEIN TRKG-RELATED"/>
    <property type="match status" value="1"/>
</dbReference>
<accession>A0A4R9M5T7</accession>
<evidence type="ECO:0000256" key="4">
    <source>
        <dbReference type="ARBA" id="ARBA00022692"/>
    </source>
</evidence>
<feature type="transmembrane region" description="Helical" evidence="8">
    <location>
        <begin position="134"/>
        <end position="155"/>
    </location>
</feature>
<evidence type="ECO:0000256" key="7">
    <source>
        <dbReference type="ARBA" id="ARBA00023136"/>
    </source>
</evidence>
<evidence type="ECO:0000256" key="3">
    <source>
        <dbReference type="ARBA" id="ARBA00022475"/>
    </source>
</evidence>
<evidence type="ECO:0000256" key="6">
    <source>
        <dbReference type="ARBA" id="ARBA00023065"/>
    </source>
</evidence>
<feature type="transmembrane region" description="Helical" evidence="8">
    <location>
        <begin position="74"/>
        <end position="99"/>
    </location>
</feature>
<dbReference type="Pfam" id="PF02386">
    <property type="entry name" value="TrkH"/>
    <property type="match status" value="1"/>
</dbReference>
<sequence length="508" mass="55393">MILSRLRRFFRTMSFARVVCLGFLSAILIGSLAIYTSEAGEISYVDSFYLSASAICVTGLSPVNLSELNGSTHWIILSLIQLGGLGIISFTVIVGFLVIKGISRNSKFNAFASAAIDKGEETEKLKSNEVNRMLLSIINISFTLEFLGAIGLYLHMPEGTEGPNERWFFSMFTAISAFNNAGFSITNDLSALRYDPFSLCIVSGLVILGGIGFPVIILLEKILLTVLFRIVSRIEISTETILLRKTLTTGRIPKLLLFPTEFSAFLEARIHNYNLHLRGESTRIQSKLLTYGSLTLLVFGGLGFYFLERGNPHTFAKLEFWDRVANAFFISACSRTAGFATMDFANLNDASVIIIVVLMFIGGGPQGTAGGIKITTFVLLLAYLKNVIQPYKPVMLFGEVVSKNSVAIAIRVYFLATLSLALAFIVLGIVDQNQHSLHVIFLELISSFSTVGFSLNLTPQLGDIEKLLYASIMFVGRVGIFTILIAATGHSGVPKMGGSDDGVKIQVG</sequence>
<feature type="transmembrane region" description="Helical" evidence="8">
    <location>
        <begin position="167"/>
        <end position="185"/>
    </location>
</feature>
<feature type="transmembrane region" description="Helical" evidence="8">
    <location>
        <begin position="197"/>
        <end position="219"/>
    </location>
</feature>
<evidence type="ECO:0000256" key="2">
    <source>
        <dbReference type="ARBA" id="ARBA00022448"/>
    </source>
</evidence>
<dbReference type="AlphaFoldDB" id="A0A4R9M5T7"/>
<keyword evidence="4 8" id="KW-0812">Transmembrane</keyword>
<comment type="caution">
    <text evidence="9">The sequence shown here is derived from an EMBL/GenBank/DDBJ whole genome shotgun (WGS) entry which is preliminary data.</text>
</comment>
<dbReference type="RefSeq" id="WP_135759056.1">
    <property type="nucleotide sequence ID" value="NZ_RQHW01000010.1"/>
</dbReference>
<comment type="subcellular location">
    <subcellularLocation>
        <location evidence="1">Cell membrane</location>
        <topology evidence="1">Multi-pass membrane protein</topology>
    </subcellularLocation>
</comment>
<evidence type="ECO:0000256" key="1">
    <source>
        <dbReference type="ARBA" id="ARBA00004651"/>
    </source>
</evidence>
<keyword evidence="5 8" id="KW-1133">Transmembrane helix</keyword>
<name>A0A4R9M5T7_9LEPT</name>
<feature type="transmembrane region" description="Helical" evidence="8">
    <location>
        <begin position="436"/>
        <end position="455"/>
    </location>
</feature>
<feature type="transmembrane region" description="Helical" evidence="8">
    <location>
        <begin position="288"/>
        <end position="307"/>
    </location>
</feature>
<evidence type="ECO:0000256" key="5">
    <source>
        <dbReference type="ARBA" id="ARBA00022989"/>
    </source>
</evidence>
<proteinExistence type="predicted"/>
<dbReference type="GO" id="GO:0030001">
    <property type="term" value="P:metal ion transport"/>
    <property type="evidence" value="ECO:0007669"/>
    <property type="project" value="UniProtKB-ARBA"/>
</dbReference>
<keyword evidence="10" id="KW-1185">Reference proteome</keyword>
<reference evidence="9" key="1">
    <citation type="journal article" date="2019" name="PLoS Negl. Trop. Dis.">
        <title>Revisiting the worldwide diversity of Leptospira species in the environment.</title>
        <authorList>
            <person name="Vincent A.T."/>
            <person name="Schiettekatte O."/>
            <person name="Bourhy P."/>
            <person name="Veyrier F.J."/>
            <person name="Picardeau M."/>
        </authorList>
    </citation>
    <scope>NUCLEOTIDE SEQUENCE [LARGE SCALE GENOMIC DNA]</scope>
    <source>
        <strain evidence="9">201300427</strain>
    </source>
</reference>
<feature type="transmembrane region" description="Helical" evidence="8">
    <location>
        <begin position="344"/>
        <end position="363"/>
    </location>
</feature>
<feature type="transmembrane region" description="Helical" evidence="8">
    <location>
        <begin position="467"/>
        <end position="487"/>
    </location>
</feature>
<dbReference type="InterPro" id="IPR003445">
    <property type="entry name" value="Cat_transpt"/>
</dbReference>
<dbReference type="PANTHER" id="PTHR32024:SF1">
    <property type="entry name" value="KTR SYSTEM POTASSIUM UPTAKE PROTEIN B"/>
    <property type="match status" value="1"/>
</dbReference>
<evidence type="ECO:0000256" key="8">
    <source>
        <dbReference type="SAM" id="Phobius"/>
    </source>
</evidence>
<dbReference type="GO" id="GO:0008324">
    <property type="term" value="F:monoatomic cation transmembrane transporter activity"/>
    <property type="evidence" value="ECO:0007669"/>
    <property type="project" value="InterPro"/>
</dbReference>
<organism evidence="9 10">
    <name type="scientific">Leptospira idonii</name>
    <dbReference type="NCBI Taxonomy" id="1193500"/>
    <lineage>
        <taxon>Bacteria</taxon>
        <taxon>Pseudomonadati</taxon>
        <taxon>Spirochaetota</taxon>
        <taxon>Spirochaetia</taxon>
        <taxon>Leptospirales</taxon>
        <taxon>Leptospiraceae</taxon>
        <taxon>Leptospira</taxon>
    </lineage>
</organism>
<dbReference type="EMBL" id="RQHW01000010">
    <property type="protein sequence ID" value="TGN20569.1"/>
    <property type="molecule type" value="Genomic_DNA"/>
</dbReference>
<feature type="transmembrane region" description="Helical" evidence="8">
    <location>
        <begin position="369"/>
        <end position="388"/>
    </location>
</feature>
<keyword evidence="6" id="KW-0406">Ion transport</keyword>
<keyword evidence="3" id="KW-1003">Cell membrane</keyword>
<keyword evidence="2" id="KW-0813">Transport</keyword>
<evidence type="ECO:0000313" key="10">
    <source>
        <dbReference type="Proteomes" id="UP000298058"/>
    </source>
</evidence>
<gene>
    <name evidence="9" type="ORF">EHS15_02965</name>
</gene>
<protein>
    <submittedName>
        <fullName evidence="9">Potassium transporter Trk</fullName>
    </submittedName>
</protein>
<dbReference type="Proteomes" id="UP000298058">
    <property type="component" value="Unassembled WGS sequence"/>
</dbReference>
<keyword evidence="7 8" id="KW-0472">Membrane</keyword>
<dbReference type="GO" id="GO:0005886">
    <property type="term" value="C:plasma membrane"/>
    <property type="evidence" value="ECO:0007669"/>
    <property type="project" value="UniProtKB-SubCell"/>
</dbReference>
<evidence type="ECO:0000313" key="9">
    <source>
        <dbReference type="EMBL" id="TGN20569.1"/>
    </source>
</evidence>